<comment type="subcellular location">
    <subcellularLocation>
        <location evidence="1">Membrane</location>
        <topology evidence="1">Multi-pass membrane protein</topology>
    </subcellularLocation>
</comment>
<evidence type="ECO:0000256" key="4">
    <source>
        <dbReference type="ARBA" id="ARBA00022692"/>
    </source>
</evidence>
<sequence length="595" mass="64582">MICSGHVSAETATRLSAHHFGLATDPLTGVQVRAEDTPEILRKGTFVAFDEDSGTLNYTFAARGIGVRRLAALLKRDDTLTARARLVSPERLHAVIGSIGARDIGRMAAYELHTTRPHLSAASLNVSRRLLPVLLLAMMTAIFAWLAPRATFLCVEILLSAIFLSGAVLKLGACFIPAPRDVPLGLEDGALPLYSLLVPLYREVRVLPQLIEALKRLDYPPEKLDIKLVIEPDDFATRNRLRRMRLPPWFEVVTAPAIGPRTKPKALNAALCFARGSYVAVFDAEDIPEPGQLRHALAAFRAAGSSTACVQARLAIGNADESWISAHFAAEYAGQFDVLLPALASLRLPILLGGTSNHFRRDILEAIGGWDPYNVTEDADLGVRLARAGWGTTVISASTDEEAPITRRAWMRQRTRWMKGWAQTLLVHGSHPVELVRDLGAGNAIALGLLTAGPFVSALLHPMCLAVLFADIISGVFLAPGSSLLGVAASALSYTNLVVGYLVAGISCSLGLHRRGRLGLAPILLSLLFYWPLISLAAWRAIIELVVRPHWWDKTEHGVSRRRRLRPAHGAGSGPDEAIRPVNPPLQRDHLRGSA</sequence>
<evidence type="ECO:0000313" key="10">
    <source>
        <dbReference type="Proteomes" id="UP000606044"/>
    </source>
</evidence>
<evidence type="ECO:0000256" key="5">
    <source>
        <dbReference type="ARBA" id="ARBA00022989"/>
    </source>
</evidence>
<accession>A0A917CG11</accession>
<dbReference type="PANTHER" id="PTHR43867:SF2">
    <property type="entry name" value="CELLULOSE SYNTHASE CATALYTIC SUBUNIT A [UDP-FORMING]"/>
    <property type="match status" value="1"/>
</dbReference>
<dbReference type="Proteomes" id="UP000606044">
    <property type="component" value="Unassembled WGS sequence"/>
</dbReference>
<dbReference type="GO" id="GO:0016757">
    <property type="term" value="F:glycosyltransferase activity"/>
    <property type="evidence" value="ECO:0007669"/>
    <property type="project" value="UniProtKB-KW"/>
</dbReference>
<protein>
    <recommendedName>
        <fullName evidence="11">Glycosyltransferase</fullName>
    </recommendedName>
</protein>
<keyword evidence="4 8" id="KW-0812">Transmembrane</keyword>
<reference evidence="9" key="2">
    <citation type="submission" date="2020-09" db="EMBL/GenBank/DDBJ databases">
        <authorList>
            <person name="Sun Q."/>
            <person name="Sedlacek I."/>
        </authorList>
    </citation>
    <scope>NUCLEOTIDE SEQUENCE</scope>
    <source>
        <strain evidence="9">CCM 7897</strain>
    </source>
</reference>
<evidence type="ECO:0000256" key="1">
    <source>
        <dbReference type="ARBA" id="ARBA00004141"/>
    </source>
</evidence>
<dbReference type="GO" id="GO:0016020">
    <property type="term" value="C:membrane"/>
    <property type="evidence" value="ECO:0007669"/>
    <property type="project" value="UniProtKB-SubCell"/>
</dbReference>
<feature type="transmembrane region" description="Helical" evidence="8">
    <location>
        <begin position="519"/>
        <end position="542"/>
    </location>
</feature>
<evidence type="ECO:0000256" key="3">
    <source>
        <dbReference type="ARBA" id="ARBA00022679"/>
    </source>
</evidence>
<feature type="transmembrane region" description="Helical" evidence="8">
    <location>
        <begin position="157"/>
        <end position="176"/>
    </location>
</feature>
<name>A0A917CG11_9HYPH</name>
<feature type="region of interest" description="Disordered" evidence="7">
    <location>
        <begin position="563"/>
        <end position="595"/>
    </location>
</feature>
<keyword evidence="5 8" id="KW-1133">Transmembrane helix</keyword>
<dbReference type="InterPro" id="IPR050321">
    <property type="entry name" value="Glycosyltr_2/OpgH_subfam"/>
</dbReference>
<keyword evidence="10" id="KW-1185">Reference proteome</keyword>
<evidence type="ECO:0000256" key="2">
    <source>
        <dbReference type="ARBA" id="ARBA00022676"/>
    </source>
</evidence>
<evidence type="ECO:0000256" key="7">
    <source>
        <dbReference type="SAM" id="MobiDB-lite"/>
    </source>
</evidence>
<organism evidence="9 10">
    <name type="scientific">Azorhizobium oxalatiphilum</name>
    <dbReference type="NCBI Taxonomy" id="980631"/>
    <lineage>
        <taxon>Bacteria</taxon>
        <taxon>Pseudomonadati</taxon>
        <taxon>Pseudomonadota</taxon>
        <taxon>Alphaproteobacteria</taxon>
        <taxon>Hyphomicrobiales</taxon>
        <taxon>Xanthobacteraceae</taxon>
        <taxon>Azorhizobium</taxon>
    </lineage>
</organism>
<keyword evidence="3" id="KW-0808">Transferase</keyword>
<dbReference type="Gene3D" id="3.90.550.10">
    <property type="entry name" value="Spore Coat Polysaccharide Biosynthesis Protein SpsA, Chain A"/>
    <property type="match status" value="1"/>
</dbReference>
<gene>
    <name evidence="9" type="ORF">GCM10007301_54180</name>
</gene>
<feature type="transmembrane region" description="Helical" evidence="8">
    <location>
        <begin position="130"/>
        <end position="151"/>
    </location>
</feature>
<dbReference type="AlphaFoldDB" id="A0A917CG11"/>
<dbReference type="PANTHER" id="PTHR43867">
    <property type="entry name" value="CELLULOSE SYNTHASE CATALYTIC SUBUNIT A [UDP-FORMING]"/>
    <property type="match status" value="1"/>
</dbReference>
<reference evidence="9" key="1">
    <citation type="journal article" date="2014" name="Int. J. Syst. Evol. Microbiol.">
        <title>Complete genome sequence of Corynebacterium casei LMG S-19264T (=DSM 44701T), isolated from a smear-ripened cheese.</title>
        <authorList>
            <consortium name="US DOE Joint Genome Institute (JGI-PGF)"/>
            <person name="Walter F."/>
            <person name="Albersmeier A."/>
            <person name="Kalinowski J."/>
            <person name="Ruckert C."/>
        </authorList>
    </citation>
    <scope>NUCLEOTIDE SEQUENCE</scope>
    <source>
        <strain evidence="9">CCM 7897</strain>
    </source>
</reference>
<keyword evidence="2" id="KW-0328">Glycosyltransferase</keyword>
<comment type="caution">
    <text evidence="9">The sequence shown here is derived from an EMBL/GenBank/DDBJ whole genome shotgun (WGS) entry which is preliminary data.</text>
</comment>
<evidence type="ECO:0000313" key="9">
    <source>
        <dbReference type="EMBL" id="GGF87449.1"/>
    </source>
</evidence>
<dbReference type="SUPFAM" id="SSF53448">
    <property type="entry name" value="Nucleotide-diphospho-sugar transferases"/>
    <property type="match status" value="1"/>
</dbReference>
<evidence type="ECO:0000256" key="8">
    <source>
        <dbReference type="SAM" id="Phobius"/>
    </source>
</evidence>
<proteinExistence type="predicted"/>
<dbReference type="Pfam" id="PF13641">
    <property type="entry name" value="Glyco_tranf_2_3"/>
    <property type="match status" value="1"/>
</dbReference>
<feature type="transmembrane region" description="Helical" evidence="8">
    <location>
        <begin position="491"/>
        <end position="512"/>
    </location>
</feature>
<dbReference type="InterPro" id="IPR029044">
    <property type="entry name" value="Nucleotide-diphossugar_trans"/>
</dbReference>
<evidence type="ECO:0008006" key="11">
    <source>
        <dbReference type="Google" id="ProtNLM"/>
    </source>
</evidence>
<dbReference type="EMBL" id="BMCT01000012">
    <property type="protein sequence ID" value="GGF87449.1"/>
    <property type="molecule type" value="Genomic_DNA"/>
</dbReference>
<evidence type="ECO:0000256" key="6">
    <source>
        <dbReference type="ARBA" id="ARBA00023136"/>
    </source>
</evidence>
<keyword evidence="6 8" id="KW-0472">Membrane</keyword>